<dbReference type="PROSITE" id="PS00028">
    <property type="entry name" value="ZINC_FINGER_C2H2_1"/>
    <property type="match status" value="1"/>
</dbReference>
<keyword evidence="6" id="KW-1185">Reference proteome</keyword>
<evidence type="ECO:0000313" key="6">
    <source>
        <dbReference type="Proteomes" id="UP000002051"/>
    </source>
</evidence>
<dbReference type="GO" id="GO:0008270">
    <property type="term" value="F:zinc ion binding"/>
    <property type="evidence" value="ECO:0007669"/>
    <property type="project" value="UniProtKB-KW"/>
</dbReference>
<sequence length="161" mass="18110">MENHNNNNKRKVIVMDESHVETKNSKSPQKDIPEKESIDSPKEISPFLLFGFIVNHRKGIQNAYSCKFCSRKFTAPHALGGHQSSHKFDKSLVKKRIQAFNETWMNYSNGSTNFHARNLYGALPHVPHIDGVNEADQGIASHHKVNMTEIAEGGVVSDEVD</sequence>
<dbReference type="InterPro" id="IPR036236">
    <property type="entry name" value="Znf_C2H2_sf"/>
</dbReference>
<feature type="compositionally biased region" description="Basic and acidic residues" evidence="2">
    <location>
        <begin position="13"/>
        <end position="38"/>
    </location>
</feature>
<organism evidence="4 6">
    <name type="scientific">Medicago truncatula</name>
    <name type="common">Barrel medic</name>
    <name type="synonym">Medicago tribuloides</name>
    <dbReference type="NCBI Taxonomy" id="3880"/>
    <lineage>
        <taxon>Eukaryota</taxon>
        <taxon>Viridiplantae</taxon>
        <taxon>Streptophyta</taxon>
        <taxon>Embryophyta</taxon>
        <taxon>Tracheophyta</taxon>
        <taxon>Spermatophyta</taxon>
        <taxon>Magnoliopsida</taxon>
        <taxon>eudicotyledons</taxon>
        <taxon>Gunneridae</taxon>
        <taxon>Pentapetalae</taxon>
        <taxon>rosids</taxon>
        <taxon>fabids</taxon>
        <taxon>Fabales</taxon>
        <taxon>Fabaceae</taxon>
        <taxon>Papilionoideae</taxon>
        <taxon>50 kb inversion clade</taxon>
        <taxon>NPAAA clade</taxon>
        <taxon>Hologalegina</taxon>
        <taxon>IRL clade</taxon>
        <taxon>Trifolieae</taxon>
        <taxon>Medicago</taxon>
    </lineage>
</organism>
<keyword evidence="1" id="KW-0479">Metal-binding</keyword>
<accession>G7KUQ9</accession>
<dbReference type="OrthoDB" id="1420389at2759"/>
<dbReference type="SUPFAM" id="SSF57667">
    <property type="entry name" value="beta-beta-alpha zinc fingers"/>
    <property type="match status" value="1"/>
</dbReference>
<dbReference type="EnsemblPlants" id="AES77956">
    <property type="protein sequence ID" value="AES77956"/>
    <property type="gene ID" value="MTR_7g022270"/>
</dbReference>
<proteinExistence type="predicted"/>
<dbReference type="InterPro" id="IPR045320">
    <property type="entry name" value="JAGGED/SL1-like"/>
</dbReference>
<evidence type="ECO:0000259" key="3">
    <source>
        <dbReference type="PROSITE" id="PS50157"/>
    </source>
</evidence>
<protein>
    <submittedName>
        <fullName evidence="4">Zinc finger protein, putative</fullName>
    </submittedName>
</protein>
<evidence type="ECO:0000313" key="5">
    <source>
        <dbReference type="EnsemblPlants" id="AES77956"/>
    </source>
</evidence>
<reference evidence="4 6" key="1">
    <citation type="journal article" date="2011" name="Nature">
        <title>The Medicago genome provides insight into the evolution of rhizobial symbioses.</title>
        <authorList>
            <person name="Young N.D."/>
            <person name="Debelle F."/>
            <person name="Oldroyd G.E."/>
            <person name="Geurts R."/>
            <person name="Cannon S.B."/>
            <person name="Udvardi M.K."/>
            <person name="Benedito V.A."/>
            <person name="Mayer K.F."/>
            <person name="Gouzy J."/>
            <person name="Schoof H."/>
            <person name="Van de Peer Y."/>
            <person name="Proost S."/>
            <person name="Cook D.R."/>
            <person name="Meyers B.C."/>
            <person name="Spannagl M."/>
            <person name="Cheung F."/>
            <person name="De Mita S."/>
            <person name="Krishnakumar V."/>
            <person name="Gundlach H."/>
            <person name="Zhou S."/>
            <person name="Mudge J."/>
            <person name="Bharti A.K."/>
            <person name="Murray J.D."/>
            <person name="Naoumkina M.A."/>
            <person name="Rosen B."/>
            <person name="Silverstein K.A."/>
            <person name="Tang H."/>
            <person name="Rombauts S."/>
            <person name="Zhao P.X."/>
            <person name="Zhou P."/>
            <person name="Barbe V."/>
            <person name="Bardou P."/>
            <person name="Bechner M."/>
            <person name="Bellec A."/>
            <person name="Berger A."/>
            <person name="Berges H."/>
            <person name="Bidwell S."/>
            <person name="Bisseling T."/>
            <person name="Choisne N."/>
            <person name="Couloux A."/>
            <person name="Denny R."/>
            <person name="Deshpande S."/>
            <person name="Dai X."/>
            <person name="Doyle J.J."/>
            <person name="Dudez A.M."/>
            <person name="Farmer A.D."/>
            <person name="Fouteau S."/>
            <person name="Franken C."/>
            <person name="Gibelin C."/>
            <person name="Gish J."/>
            <person name="Goldstein S."/>
            <person name="Gonzalez A.J."/>
            <person name="Green P.J."/>
            <person name="Hallab A."/>
            <person name="Hartog M."/>
            <person name="Hua A."/>
            <person name="Humphray S.J."/>
            <person name="Jeong D.H."/>
            <person name="Jing Y."/>
            <person name="Jocker A."/>
            <person name="Kenton S.M."/>
            <person name="Kim D.J."/>
            <person name="Klee K."/>
            <person name="Lai H."/>
            <person name="Lang C."/>
            <person name="Lin S."/>
            <person name="Macmil S.L."/>
            <person name="Magdelenat G."/>
            <person name="Matthews L."/>
            <person name="McCorrison J."/>
            <person name="Monaghan E.L."/>
            <person name="Mun J.H."/>
            <person name="Najar F.Z."/>
            <person name="Nicholson C."/>
            <person name="Noirot C."/>
            <person name="O'Bleness M."/>
            <person name="Paule C.R."/>
            <person name="Poulain J."/>
            <person name="Prion F."/>
            <person name="Qin B."/>
            <person name="Qu C."/>
            <person name="Retzel E.F."/>
            <person name="Riddle C."/>
            <person name="Sallet E."/>
            <person name="Samain S."/>
            <person name="Samson N."/>
            <person name="Sanders I."/>
            <person name="Saurat O."/>
            <person name="Scarpelli C."/>
            <person name="Schiex T."/>
            <person name="Segurens B."/>
            <person name="Severin A.J."/>
            <person name="Sherrier D.J."/>
            <person name="Shi R."/>
            <person name="Sims S."/>
            <person name="Singer S.R."/>
            <person name="Sinharoy S."/>
            <person name="Sterck L."/>
            <person name="Viollet A."/>
            <person name="Wang B.B."/>
            <person name="Wang K."/>
            <person name="Wang M."/>
            <person name="Wang X."/>
            <person name="Warfsmann J."/>
            <person name="Weissenbach J."/>
            <person name="White D.D."/>
            <person name="White J.D."/>
            <person name="Wiley G.B."/>
            <person name="Wincker P."/>
            <person name="Xing Y."/>
            <person name="Yang L."/>
            <person name="Yao Z."/>
            <person name="Ying F."/>
            <person name="Zhai J."/>
            <person name="Zhou L."/>
            <person name="Zuber A."/>
            <person name="Denarie J."/>
            <person name="Dixon R.A."/>
            <person name="May G.D."/>
            <person name="Schwartz D.C."/>
            <person name="Rogers J."/>
            <person name="Quetier F."/>
            <person name="Town C.D."/>
            <person name="Roe B.A."/>
        </authorList>
    </citation>
    <scope>NUCLEOTIDE SEQUENCE [LARGE SCALE GENOMIC DNA]</scope>
    <source>
        <strain evidence="4">A17</strain>
        <strain evidence="5 6">cv. Jemalong A17</strain>
    </source>
</reference>
<feature type="domain" description="C2H2-type" evidence="3">
    <location>
        <begin position="64"/>
        <end position="91"/>
    </location>
</feature>
<keyword evidence="1" id="KW-0863">Zinc-finger</keyword>
<dbReference type="PANTHER" id="PTHR45730">
    <property type="entry name" value="ZINC FINGER PROTEIN JAGGED"/>
    <property type="match status" value="1"/>
</dbReference>
<dbReference type="Gene3D" id="3.30.160.60">
    <property type="entry name" value="Classic Zinc Finger"/>
    <property type="match status" value="1"/>
</dbReference>
<dbReference type="Proteomes" id="UP000002051">
    <property type="component" value="Unassembled WGS sequence"/>
</dbReference>
<dbReference type="PROSITE" id="PS50157">
    <property type="entry name" value="ZINC_FINGER_C2H2_2"/>
    <property type="match status" value="1"/>
</dbReference>
<dbReference type="InterPro" id="IPR013087">
    <property type="entry name" value="Znf_C2H2_type"/>
</dbReference>
<dbReference type="PaxDb" id="3880-AES77956"/>
<evidence type="ECO:0000256" key="1">
    <source>
        <dbReference type="PROSITE-ProRule" id="PRU00042"/>
    </source>
</evidence>
<reference evidence="4 6" key="2">
    <citation type="journal article" date="2014" name="BMC Genomics">
        <title>An improved genome release (version Mt4.0) for the model legume Medicago truncatula.</title>
        <authorList>
            <person name="Tang H."/>
            <person name="Krishnakumar V."/>
            <person name="Bidwell S."/>
            <person name="Rosen B."/>
            <person name="Chan A."/>
            <person name="Zhou S."/>
            <person name="Gentzbittel L."/>
            <person name="Childs K.L."/>
            <person name="Yandell M."/>
            <person name="Gundlach H."/>
            <person name="Mayer K.F."/>
            <person name="Schwartz D.C."/>
            <person name="Town C.D."/>
        </authorList>
    </citation>
    <scope>GENOME REANNOTATION</scope>
    <source>
        <strain evidence="5 6">cv. Jemalong A17</strain>
    </source>
</reference>
<evidence type="ECO:0000313" key="4">
    <source>
        <dbReference type="EMBL" id="AES77956.1"/>
    </source>
</evidence>
<dbReference type="GO" id="GO:0003700">
    <property type="term" value="F:DNA-binding transcription factor activity"/>
    <property type="evidence" value="ECO:0007669"/>
    <property type="project" value="InterPro"/>
</dbReference>
<feature type="region of interest" description="Disordered" evidence="2">
    <location>
        <begin position="1"/>
        <end position="38"/>
    </location>
</feature>
<gene>
    <name evidence="5" type="primary">11445846</name>
    <name evidence="4" type="ordered locus">MTR_7g022270</name>
</gene>
<dbReference type="KEGG" id="mtr:11445846"/>
<dbReference type="EMBL" id="CM001223">
    <property type="protein sequence ID" value="AES77956.1"/>
    <property type="molecule type" value="Genomic_DNA"/>
</dbReference>
<keyword evidence="1" id="KW-0862">Zinc</keyword>
<name>G7KUQ9_MEDTR</name>
<dbReference type="HOGENOM" id="CLU_101556_0_0_1"/>
<dbReference type="AlphaFoldDB" id="G7KUQ9"/>
<reference evidence="5" key="3">
    <citation type="submission" date="2015-04" db="UniProtKB">
        <authorList>
            <consortium name="EnsemblPlants"/>
        </authorList>
    </citation>
    <scope>IDENTIFICATION</scope>
    <source>
        <strain evidence="5">cv. Jemalong A17</strain>
    </source>
</reference>
<dbReference type="PANTHER" id="PTHR45730:SF9">
    <property type="entry name" value="ZINC FINGER PROTEIN 2-RELATED"/>
    <property type="match status" value="1"/>
</dbReference>
<evidence type="ECO:0000256" key="2">
    <source>
        <dbReference type="SAM" id="MobiDB-lite"/>
    </source>
</evidence>